<dbReference type="EMBL" id="JAVRRT010000014">
    <property type="protein sequence ID" value="KAK5166152.1"/>
    <property type="molecule type" value="Genomic_DNA"/>
</dbReference>
<dbReference type="GeneID" id="89929746"/>
<feature type="region of interest" description="Disordered" evidence="1">
    <location>
        <begin position="75"/>
        <end position="211"/>
    </location>
</feature>
<accession>A0AAV9P3S9</accession>
<evidence type="ECO:0000313" key="2">
    <source>
        <dbReference type="EMBL" id="KAK5166152.1"/>
    </source>
</evidence>
<dbReference type="PANTHER" id="PTHR31014:SF0">
    <property type="entry name" value="MITOCHONDRIAL TRANSLATION SYSTEM COMPONENT PET127-RELATED"/>
    <property type="match status" value="1"/>
</dbReference>
<organism evidence="2 3">
    <name type="scientific">Saxophila tyrrhenica</name>
    <dbReference type="NCBI Taxonomy" id="1690608"/>
    <lineage>
        <taxon>Eukaryota</taxon>
        <taxon>Fungi</taxon>
        <taxon>Dikarya</taxon>
        <taxon>Ascomycota</taxon>
        <taxon>Pezizomycotina</taxon>
        <taxon>Dothideomycetes</taxon>
        <taxon>Dothideomycetidae</taxon>
        <taxon>Mycosphaerellales</taxon>
        <taxon>Extremaceae</taxon>
        <taxon>Saxophila</taxon>
    </lineage>
</organism>
<dbReference type="PANTHER" id="PTHR31014">
    <property type="entry name" value="MITOCHONDRIAL TRANSLATION SYSTEM COMPONENT PET127-RELATED"/>
    <property type="match status" value="1"/>
</dbReference>
<feature type="region of interest" description="Disordered" evidence="1">
    <location>
        <begin position="935"/>
        <end position="991"/>
    </location>
</feature>
<feature type="region of interest" description="Disordered" evidence="1">
    <location>
        <begin position="299"/>
        <end position="428"/>
    </location>
</feature>
<sequence>MTSRLHGEDITEHHPGLHPMLRRLDRLRPWNCSEYVCVTCRHQLWAAQSQRARRKYHQTLLRRAQSEVDSWEDNFNNLDAGLGPSKPEAPAEKSKHASSDDVGSGKKTGGNKSVAASRIKARRSRGKDGAMRSSVKREGRGQQDVGVDGLLSSLDERMAGGSGKDTTRQNNTTSTSQGKTRVIASKSAGIDDSKQRPRPAAASAEHSSAEAAMYAKYEDVVKKLEQDMTPEAADTSIAHDLLRLRATARYRRGDDGLLRKRNKREPLGQEAVSDAPETGRGLDPLIRRGVGLKGPAFYEERTSANGSTGGEASSKVSPAGQQPNGAPSSTVSSDATSNAESPPQSTARLTFSDWLTSKILPGSRPSQSIDPPSPVEEGSSAPARTTPKGLPFGAQTAEPQGAEVRAPGSLDLTMSTPAFGVQTPSSQASDALAKLYTSGWNLSAGNDDTAASAAASKKGKSTKKPAATSSKTTNGKNPVVTKGLNRRERAKLQQQSKSDADKDKSASKGKGKKSKRSTSADQQALSEQELGSMSSVKPQDLAITPLEIPQPPVPSLEYGLDRVLFNPGVYQLQDPHSRVYNFDPYLQMIMPVVEFDFNALKEYKTSSQDVALGELAKSHGKRYIGSTSSMTGTLAHFHYLLSAFRPLNTNMVSRGFPDQLDSFTAINRAPNAIFLRWKNGTYAIDADKEHDSPNVLMMLGKSMEKLLTLPTSEFERYRKTDPRSVSEEDRTAPEAFQYTTMGDFLMRSQLDAYDPRLPGTGMFDLKTRAVVTVRMDTTDFEPMTGYQIHTLQGRFESYEREYYDMIRSTMLKYMLQVRMGRMDGIFIAFHNVERIFGFQYVSLQDMDRALHGTINTCLGDQEFKASLDMLNKVFDMATKKFPEQSLRFHFQATPEKLDSDATVMWVFAEPMGEAQIESIQSSSKARVAEFEREMLGYEKEETPDTDAVVTESEEADAKWSTAASTQVDTTETPEPKPASSSTTSNDSKSSDDLAPLFAASILCESKVNGKTVTRPERLRPTDKWEIDYIAHEYPTDAKMWARYEQMKARRKEIFSKYDEDDVEDAPSSKEESRKKAKGREYIEFMKRLSEQGRAFRVKADEAEKGSEPVVVGRPVARGGERVEGVEDYMGWLYKKR</sequence>
<feature type="compositionally biased region" description="Polar residues" evidence="1">
    <location>
        <begin position="961"/>
        <end position="972"/>
    </location>
</feature>
<protein>
    <submittedName>
        <fullName evidence="2">Uncharacterized protein</fullName>
    </submittedName>
</protein>
<feature type="compositionally biased region" description="Basic and acidic residues" evidence="1">
    <location>
        <begin position="89"/>
        <end position="99"/>
    </location>
</feature>
<feature type="compositionally biased region" description="Basic and acidic residues" evidence="1">
    <location>
        <begin position="126"/>
        <end position="141"/>
    </location>
</feature>
<gene>
    <name evidence="2" type="ORF">LTR77_008413</name>
</gene>
<dbReference type="Proteomes" id="UP001337655">
    <property type="component" value="Unassembled WGS sequence"/>
</dbReference>
<feature type="compositionally biased region" description="Low complexity" evidence="1">
    <location>
        <begin position="168"/>
        <end position="177"/>
    </location>
</feature>
<dbReference type="AlphaFoldDB" id="A0AAV9P3S9"/>
<evidence type="ECO:0000256" key="1">
    <source>
        <dbReference type="SAM" id="MobiDB-lite"/>
    </source>
</evidence>
<feature type="region of interest" description="Disordered" evidence="1">
    <location>
        <begin position="453"/>
        <end position="536"/>
    </location>
</feature>
<feature type="compositionally biased region" description="Polar residues" evidence="1">
    <location>
        <begin position="517"/>
        <end position="536"/>
    </location>
</feature>
<feature type="compositionally biased region" description="Low complexity" evidence="1">
    <location>
        <begin position="200"/>
        <end position="211"/>
    </location>
</feature>
<dbReference type="RefSeq" id="XP_064656105.1">
    <property type="nucleotide sequence ID" value="XM_064805645.1"/>
</dbReference>
<feature type="compositionally biased region" description="Low complexity" evidence="1">
    <location>
        <begin position="464"/>
        <end position="473"/>
    </location>
</feature>
<name>A0AAV9P3S9_9PEZI</name>
<feature type="region of interest" description="Disordered" evidence="1">
    <location>
        <begin position="255"/>
        <end position="287"/>
    </location>
</feature>
<proteinExistence type="predicted"/>
<evidence type="ECO:0000313" key="3">
    <source>
        <dbReference type="Proteomes" id="UP001337655"/>
    </source>
</evidence>
<reference evidence="2 3" key="1">
    <citation type="submission" date="2023-08" db="EMBL/GenBank/DDBJ databases">
        <title>Black Yeasts Isolated from many extreme environments.</title>
        <authorList>
            <person name="Coleine C."/>
            <person name="Stajich J.E."/>
            <person name="Selbmann L."/>
        </authorList>
    </citation>
    <scope>NUCLEOTIDE SEQUENCE [LARGE SCALE GENOMIC DNA]</scope>
    <source>
        <strain evidence="2 3">CCFEE 5935</strain>
    </source>
</reference>
<feature type="compositionally biased region" description="Polar residues" evidence="1">
    <location>
        <begin position="412"/>
        <end position="428"/>
    </location>
</feature>
<comment type="caution">
    <text evidence="2">The sequence shown here is derived from an EMBL/GenBank/DDBJ whole genome shotgun (WGS) entry which is preliminary data.</text>
</comment>
<dbReference type="Pfam" id="PF08634">
    <property type="entry name" value="Pet127"/>
    <property type="match status" value="1"/>
</dbReference>
<dbReference type="InterPro" id="IPR013943">
    <property type="entry name" value="Pet127"/>
</dbReference>
<dbReference type="GO" id="GO:0000964">
    <property type="term" value="P:mitochondrial RNA 5'-end processing"/>
    <property type="evidence" value="ECO:0007669"/>
    <property type="project" value="TreeGrafter"/>
</dbReference>
<dbReference type="GO" id="GO:0005740">
    <property type="term" value="C:mitochondrial envelope"/>
    <property type="evidence" value="ECO:0007669"/>
    <property type="project" value="TreeGrafter"/>
</dbReference>
<feature type="compositionally biased region" description="Basic residues" evidence="1">
    <location>
        <begin position="507"/>
        <end position="516"/>
    </location>
</feature>
<keyword evidence="3" id="KW-1185">Reference proteome</keyword>
<feature type="compositionally biased region" description="Polar residues" evidence="1">
    <location>
        <begin position="303"/>
        <end position="355"/>
    </location>
</feature>